<evidence type="ECO:0000313" key="3">
    <source>
        <dbReference type="EMBL" id="ADZ71649.1"/>
    </source>
</evidence>
<dbReference type="EMBL" id="CP002568">
    <property type="protein sequence ID" value="ADZ71649.1"/>
    <property type="molecule type" value="Genomic_DNA"/>
</dbReference>
<dbReference type="Proteomes" id="UP000008130">
    <property type="component" value="Chromosome"/>
</dbReference>
<dbReference type="HOGENOM" id="CLU_1480737_0_0_5"/>
<dbReference type="KEGG" id="pgv:SL003B_3227"/>
<proteinExistence type="predicted"/>
<feature type="region of interest" description="Disordered" evidence="1">
    <location>
        <begin position="116"/>
        <end position="149"/>
    </location>
</feature>
<accession>F2IXM6</accession>
<reference evidence="3 4" key="1">
    <citation type="journal article" date="2011" name="J. Bacteriol.">
        <title>Complete genome sequence of Polymorphum gilvum SL003B-26A1T, a crude oil-degrading bacterium from oil-polluted saline soil.</title>
        <authorList>
            <person name="Li S.G."/>
            <person name="Tang Y.Q."/>
            <person name="Nie Y."/>
            <person name="Cai M."/>
            <person name="Wu X.L."/>
        </authorList>
    </citation>
    <scope>NUCLEOTIDE SEQUENCE [LARGE SCALE GENOMIC DNA]</scope>
    <source>
        <strain evidence="4">LMG 25793 / CGMCC 1.9160 / SL003B-26A1</strain>
    </source>
</reference>
<name>F2IXM6_POLGS</name>
<keyword evidence="4" id="KW-1185">Reference proteome</keyword>
<dbReference type="STRING" id="991905.SL003B_3227"/>
<evidence type="ECO:0000256" key="2">
    <source>
        <dbReference type="SAM" id="SignalP"/>
    </source>
</evidence>
<gene>
    <name evidence="3" type="ordered locus">SL003B_3227</name>
</gene>
<dbReference type="RefSeq" id="WP_013653958.1">
    <property type="nucleotide sequence ID" value="NC_015259.1"/>
</dbReference>
<evidence type="ECO:0000313" key="4">
    <source>
        <dbReference type="Proteomes" id="UP000008130"/>
    </source>
</evidence>
<sequence>MRRSGLLGALCAAVLVAGLSAGAQAQAPDATPAPADQGVGAPAVDRNRYSLIAVDGEYLRLDRSTGAVAFCRRVNALWRCMPAPDAEAAYQAEIERLTQEIERLTQEIERLAARVEDLEGQRTEPAPPMPSQREVPDAAESELSQKDEQQLDEILDFTEKAMRRFFGLMKDLQQGFEGEGAR</sequence>
<feature type="signal peptide" evidence="2">
    <location>
        <begin position="1"/>
        <end position="25"/>
    </location>
</feature>
<keyword evidence="2" id="KW-0732">Signal</keyword>
<dbReference type="OrthoDB" id="7870871at2"/>
<protein>
    <submittedName>
        <fullName evidence="3">Uncharacterized protein</fullName>
    </submittedName>
</protein>
<evidence type="ECO:0000256" key="1">
    <source>
        <dbReference type="SAM" id="MobiDB-lite"/>
    </source>
</evidence>
<dbReference type="AlphaFoldDB" id="F2IXM6"/>
<feature type="chain" id="PRO_5003278561" evidence="2">
    <location>
        <begin position="26"/>
        <end position="182"/>
    </location>
</feature>
<organism evidence="3 4">
    <name type="scientific">Polymorphum gilvum (strain LMG 25793 / CGMCC 1.9160 / SL003B-26A1)</name>
    <dbReference type="NCBI Taxonomy" id="991905"/>
    <lineage>
        <taxon>Bacteria</taxon>
        <taxon>Pseudomonadati</taxon>
        <taxon>Pseudomonadota</taxon>
        <taxon>Alphaproteobacteria</taxon>
        <taxon>Rhodobacterales</taxon>
        <taxon>Paracoccaceae</taxon>
        <taxon>Polymorphum</taxon>
    </lineage>
</organism>